<dbReference type="InterPro" id="IPR017452">
    <property type="entry name" value="GPCR_Rhodpsn_7TM"/>
</dbReference>
<dbReference type="GO" id="GO:0005886">
    <property type="term" value="C:plasma membrane"/>
    <property type="evidence" value="ECO:0007669"/>
    <property type="project" value="UniProtKB-SubCell"/>
</dbReference>
<feature type="transmembrane region" description="Helical" evidence="13">
    <location>
        <begin position="62"/>
        <end position="88"/>
    </location>
</feature>
<protein>
    <recommendedName>
        <fullName evidence="14">G-protein coupled receptors family 1 profile domain-containing protein</fullName>
    </recommendedName>
</protein>
<evidence type="ECO:0000256" key="12">
    <source>
        <dbReference type="ARBA" id="ARBA00023224"/>
    </source>
</evidence>
<keyword evidence="9" id="KW-1015">Disulfide bond</keyword>
<evidence type="ECO:0000313" key="16">
    <source>
        <dbReference type="Proteomes" id="UP001181693"/>
    </source>
</evidence>
<sequence length="315" mass="36049">MTELSNETWHNYDVLLLGFQDLYIYKYPIFFLFLCSFMMTCFGNLLVIFLASTSNLLTSPMYFFLIHLSTTDVLVSLSTAPLILINILEEGIIISFKGCILQMFLFCLPEEVQCLVLALMSYDRYLAICKPLHYNSIMDRRFQYNIIGFIWMSGFALVIFLTIQMNNLKFCRQPEIDHIFCDSIEFVMTSCSNTYVIKLENFITSVFVTGFSLTLIVATYARILLTIFRISNTSGRQKVFSTCSSHFLVVSLYYGSLVAVYGASTKHRSGKINSGLSLLYCSVTPLLNPIIYSLRSQEVKLAFRQLLNKCCAQHL</sequence>
<dbReference type="GO" id="GO:0004984">
    <property type="term" value="F:olfactory receptor activity"/>
    <property type="evidence" value="ECO:0007669"/>
    <property type="project" value="InterPro"/>
</dbReference>
<evidence type="ECO:0000256" key="2">
    <source>
        <dbReference type="ARBA" id="ARBA00022475"/>
    </source>
</evidence>
<dbReference type="AlphaFoldDB" id="A0AAV3AVV5"/>
<keyword evidence="10" id="KW-0675">Receptor</keyword>
<dbReference type="InterPro" id="IPR000725">
    <property type="entry name" value="Olfact_rcpt"/>
</dbReference>
<dbReference type="PRINTS" id="PR00237">
    <property type="entry name" value="GPCRRHODOPSN"/>
</dbReference>
<dbReference type="EMBL" id="DYDO01000002">
    <property type="protein sequence ID" value="DBA29703.1"/>
    <property type="molecule type" value="Genomic_DNA"/>
</dbReference>
<dbReference type="Gene3D" id="1.20.1070.10">
    <property type="entry name" value="Rhodopsin 7-helix transmembrane proteins"/>
    <property type="match status" value="1"/>
</dbReference>
<accession>A0AAV3AVV5</accession>
<feature type="transmembrane region" description="Helical" evidence="13">
    <location>
        <begin position="142"/>
        <end position="163"/>
    </location>
</feature>
<reference evidence="15" key="1">
    <citation type="thesis" date="2020" institute="ProQuest LLC" country="789 East Eisenhower Parkway, Ann Arbor, MI, USA">
        <title>Comparative Genomics and Chromosome Evolution.</title>
        <authorList>
            <person name="Mudd A.B."/>
        </authorList>
    </citation>
    <scope>NUCLEOTIDE SEQUENCE</scope>
    <source>
        <strain evidence="15">1538</strain>
        <tissue evidence="15">Blood</tissue>
    </source>
</reference>
<evidence type="ECO:0000256" key="5">
    <source>
        <dbReference type="ARBA" id="ARBA00022725"/>
    </source>
</evidence>
<evidence type="ECO:0000256" key="13">
    <source>
        <dbReference type="SAM" id="Phobius"/>
    </source>
</evidence>
<dbReference type="InterPro" id="IPR050939">
    <property type="entry name" value="Olfactory_GPCR1"/>
</dbReference>
<evidence type="ECO:0000256" key="11">
    <source>
        <dbReference type="ARBA" id="ARBA00023180"/>
    </source>
</evidence>
<keyword evidence="16" id="KW-1185">Reference proteome</keyword>
<evidence type="ECO:0000256" key="7">
    <source>
        <dbReference type="ARBA" id="ARBA00023040"/>
    </source>
</evidence>
<evidence type="ECO:0000313" key="15">
    <source>
        <dbReference type="EMBL" id="DBA29703.1"/>
    </source>
</evidence>
<dbReference type="FunFam" id="1.20.1070.10:FF:000010">
    <property type="entry name" value="Olfactory receptor"/>
    <property type="match status" value="1"/>
</dbReference>
<evidence type="ECO:0000256" key="6">
    <source>
        <dbReference type="ARBA" id="ARBA00022989"/>
    </source>
</evidence>
<feature type="transmembrane region" description="Helical" evidence="13">
    <location>
        <begin position="100"/>
        <end position="122"/>
    </location>
</feature>
<evidence type="ECO:0000256" key="4">
    <source>
        <dbReference type="ARBA" id="ARBA00022692"/>
    </source>
</evidence>
<organism evidence="15 16">
    <name type="scientific">Pyxicephalus adspersus</name>
    <name type="common">African bullfrog</name>
    <dbReference type="NCBI Taxonomy" id="30357"/>
    <lineage>
        <taxon>Eukaryota</taxon>
        <taxon>Metazoa</taxon>
        <taxon>Chordata</taxon>
        <taxon>Craniata</taxon>
        <taxon>Vertebrata</taxon>
        <taxon>Euteleostomi</taxon>
        <taxon>Amphibia</taxon>
        <taxon>Batrachia</taxon>
        <taxon>Anura</taxon>
        <taxon>Neobatrachia</taxon>
        <taxon>Ranoidea</taxon>
        <taxon>Pyxicephalidae</taxon>
        <taxon>Pyxicephalinae</taxon>
        <taxon>Pyxicephalus</taxon>
    </lineage>
</organism>
<dbReference type="PANTHER" id="PTHR24242">
    <property type="entry name" value="G-PROTEIN COUPLED RECEPTOR"/>
    <property type="match status" value="1"/>
</dbReference>
<keyword evidence="6 13" id="KW-1133">Transmembrane helix</keyword>
<dbReference type="GO" id="GO:0004930">
    <property type="term" value="F:G protein-coupled receptor activity"/>
    <property type="evidence" value="ECO:0007669"/>
    <property type="project" value="UniProtKB-KW"/>
</dbReference>
<comment type="caution">
    <text evidence="15">The sequence shown here is derived from an EMBL/GenBank/DDBJ whole genome shotgun (WGS) entry which is preliminary data.</text>
</comment>
<dbReference type="Proteomes" id="UP001181693">
    <property type="component" value="Unassembled WGS sequence"/>
</dbReference>
<keyword evidence="2" id="KW-1003">Cell membrane</keyword>
<dbReference type="PANTHER" id="PTHR24242:SF253">
    <property type="entry name" value="OLFACTORY RECEPTOR-RELATED"/>
    <property type="match status" value="1"/>
</dbReference>
<feature type="domain" description="G-protein coupled receptors family 1 profile" evidence="14">
    <location>
        <begin position="43"/>
        <end position="292"/>
    </location>
</feature>
<dbReference type="Pfam" id="PF13853">
    <property type="entry name" value="7tm_4"/>
    <property type="match status" value="1"/>
</dbReference>
<dbReference type="InterPro" id="IPR000276">
    <property type="entry name" value="GPCR_Rhodpsn"/>
</dbReference>
<feature type="transmembrane region" description="Helical" evidence="13">
    <location>
        <begin position="276"/>
        <end position="294"/>
    </location>
</feature>
<feature type="transmembrane region" description="Helical" evidence="13">
    <location>
        <begin position="202"/>
        <end position="225"/>
    </location>
</feature>
<feature type="transmembrane region" description="Helical" evidence="13">
    <location>
        <begin position="29"/>
        <end position="50"/>
    </location>
</feature>
<dbReference type="PRINTS" id="PR00245">
    <property type="entry name" value="OLFACTORYR"/>
</dbReference>
<evidence type="ECO:0000256" key="3">
    <source>
        <dbReference type="ARBA" id="ARBA00022606"/>
    </source>
</evidence>
<evidence type="ECO:0000259" key="14">
    <source>
        <dbReference type="PROSITE" id="PS50262"/>
    </source>
</evidence>
<proteinExistence type="predicted"/>
<evidence type="ECO:0000256" key="10">
    <source>
        <dbReference type="ARBA" id="ARBA00023170"/>
    </source>
</evidence>
<keyword evidence="8 13" id="KW-0472">Membrane</keyword>
<comment type="subcellular location">
    <subcellularLocation>
        <location evidence="1">Cell membrane</location>
        <topology evidence="1">Multi-pass membrane protein</topology>
    </subcellularLocation>
</comment>
<name>A0AAV3AVV5_PYXAD</name>
<keyword evidence="4 13" id="KW-0812">Transmembrane</keyword>
<dbReference type="SUPFAM" id="SSF81321">
    <property type="entry name" value="Family A G protein-coupled receptor-like"/>
    <property type="match status" value="1"/>
</dbReference>
<keyword evidence="3" id="KW-0716">Sensory transduction</keyword>
<keyword evidence="12" id="KW-0807">Transducer</keyword>
<keyword evidence="7" id="KW-0297">G-protein coupled receptor</keyword>
<evidence type="ECO:0000256" key="9">
    <source>
        <dbReference type="ARBA" id="ARBA00023157"/>
    </source>
</evidence>
<gene>
    <name evidence="15" type="ORF">GDO54_005765</name>
</gene>
<keyword evidence="11" id="KW-0325">Glycoprotein</keyword>
<keyword evidence="5" id="KW-0552">Olfaction</keyword>
<dbReference type="PROSITE" id="PS50262">
    <property type="entry name" value="G_PROTEIN_RECEP_F1_2"/>
    <property type="match status" value="1"/>
</dbReference>
<feature type="transmembrane region" description="Helical" evidence="13">
    <location>
        <begin position="246"/>
        <end position="264"/>
    </location>
</feature>
<evidence type="ECO:0000256" key="8">
    <source>
        <dbReference type="ARBA" id="ARBA00023136"/>
    </source>
</evidence>
<evidence type="ECO:0000256" key="1">
    <source>
        <dbReference type="ARBA" id="ARBA00004651"/>
    </source>
</evidence>